<evidence type="ECO:0000256" key="10">
    <source>
        <dbReference type="ARBA" id="ARBA00023026"/>
    </source>
</evidence>
<keyword evidence="15" id="KW-1185">Reference proteome</keyword>
<dbReference type="GO" id="GO:0004497">
    <property type="term" value="F:monooxygenase activity"/>
    <property type="evidence" value="ECO:0007669"/>
    <property type="project" value="UniProtKB-KW"/>
</dbReference>
<organism evidence="14 15">
    <name type="scientific">Monilinia vaccinii-corymbosi</name>
    <dbReference type="NCBI Taxonomy" id="61207"/>
    <lineage>
        <taxon>Eukaryota</taxon>
        <taxon>Fungi</taxon>
        <taxon>Dikarya</taxon>
        <taxon>Ascomycota</taxon>
        <taxon>Pezizomycotina</taxon>
        <taxon>Leotiomycetes</taxon>
        <taxon>Helotiales</taxon>
        <taxon>Sclerotiniaceae</taxon>
        <taxon>Monilinia</taxon>
    </lineage>
</organism>
<dbReference type="InterPro" id="IPR036396">
    <property type="entry name" value="Cyt_P450_sf"/>
</dbReference>
<dbReference type="Proteomes" id="UP000672032">
    <property type="component" value="Chromosome 7"/>
</dbReference>
<dbReference type="GO" id="GO:0020037">
    <property type="term" value="F:heme binding"/>
    <property type="evidence" value="ECO:0007669"/>
    <property type="project" value="InterPro"/>
</dbReference>
<evidence type="ECO:0000256" key="13">
    <source>
        <dbReference type="PIRSR" id="PIRSR602403-1"/>
    </source>
</evidence>
<evidence type="ECO:0000256" key="1">
    <source>
        <dbReference type="ARBA" id="ARBA00001971"/>
    </source>
</evidence>
<comment type="subcellular location">
    <subcellularLocation>
        <location evidence="2">Membrane</location>
    </subcellularLocation>
</comment>
<dbReference type="CDD" id="cd11041">
    <property type="entry name" value="CYP503A1-like"/>
    <property type="match status" value="1"/>
</dbReference>
<dbReference type="PANTHER" id="PTHR46206:SF5">
    <property type="entry name" value="P450, PUTATIVE (EUROFUNG)-RELATED"/>
    <property type="match status" value="1"/>
</dbReference>
<dbReference type="GO" id="GO:0016020">
    <property type="term" value="C:membrane"/>
    <property type="evidence" value="ECO:0007669"/>
    <property type="project" value="UniProtKB-SubCell"/>
</dbReference>
<evidence type="ECO:0000256" key="2">
    <source>
        <dbReference type="ARBA" id="ARBA00004370"/>
    </source>
</evidence>
<evidence type="ECO:0000313" key="14">
    <source>
        <dbReference type="EMBL" id="QSZ36719.1"/>
    </source>
</evidence>
<keyword evidence="9 13" id="KW-0408">Iron</keyword>
<protein>
    <recommendedName>
        <fullName evidence="16">Cytochrome P450</fullName>
    </recommendedName>
</protein>
<evidence type="ECO:0000256" key="9">
    <source>
        <dbReference type="ARBA" id="ARBA00023004"/>
    </source>
</evidence>
<dbReference type="PANTHER" id="PTHR46206">
    <property type="entry name" value="CYTOCHROME P450"/>
    <property type="match status" value="1"/>
</dbReference>
<evidence type="ECO:0000256" key="12">
    <source>
        <dbReference type="ARBA" id="ARBA00023136"/>
    </source>
</evidence>
<dbReference type="GO" id="GO:0005506">
    <property type="term" value="F:iron ion binding"/>
    <property type="evidence" value="ECO:0007669"/>
    <property type="project" value="InterPro"/>
</dbReference>
<gene>
    <name evidence="14" type="ORF">DSL72_006602</name>
</gene>
<reference evidence="14" key="1">
    <citation type="submission" date="2020-10" db="EMBL/GenBank/DDBJ databases">
        <title>Genome Sequence of Monilinia vaccinii-corymbosi Sheds Light on Mummy Berry Disease Infection of Blueberry and Mating Type.</title>
        <authorList>
            <person name="Yow A.G."/>
            <person name="Zhang Y."/>
            <person name="Bansal K."/>
            <person name="Eacker S.M."/>
            <person name="Sullivan S."/>
            <person name="Liachko I."/>
            <person name="Cubeta M.A."/>
            <person name="Rollins J.A."/>
            <person name="Ashrafi H."/>
        </authorList>
    </citation>
    <scope>NUCLEOTIDE SEQUENCE</scope>
    <source>
        <strain evidence="14">RL-1</strain>
    </source>
</reference>
<evidence type="ECO:0008006" key="16">
    <source>
        <dbReference type="Google" id="ProtNLM"/>
    </source>
</evidence>
<sequence>MKDAFHISLHGSVYAGRYGLQGLLPFVYEQGRASTLFRNIMTSWESLFNTGGLVARGYARAHGKPFAVPQQDKYLLVVSSPEQIHELVAEATRKNSRISSQVLGVDASILFPTDKRLGESESHIASNHLKHKITSHLPYAFPGMQRTVEDAFLNEMKGVEMADGWEKVTLYYVANRIAGRMNNVLIFGEDLGKFVFSRVMEMLTPAASSAGFYESCMRFITDATILLGILRHIPRIFYSGARKKFEALVATEVVKRRLESPLEREKHQKDCLQWIMDYSGDVAVDYIARQMLSMTLGGAHQQPMYAAFLLYSMCRYPEYTEKLRAEIQATEEIKFRDLQTGTPYLNSFLREVARLNPLTHIALPRKVMSEFTFLDGTHVPKGNWICVPHEPLMTLPEVYSKPHEFDGFRFVKEESAGARSTNQFWDMNREFPFWGNPKTGCPARYYVSLNMKMIAIHLLENYDFKLFENNAPRKLSYHVLDMPHPKLKALIKKRKHAET</sequence>
<dbReference type="OrthoDB" id="1844152at2759"/>
<feature type="binding site" description="axial binding residue" evidence="13">
    <location>
        <position position="441"/>
    </location>
    <ligand>
        <name>heme</name>
        <dbReference type="ChEBI" id="CHEBI:30413"/>
    </ligand>
    <ligandPart>
        <name>Fe</name>
        <dbReference type="ChEBI" id="CHEBI:18248"/>
    </ligandPart>
</feature>
<dbReference type="Gene3D" id="1.10.630.10">
    <property type="entry name" value="Cytochrome P450"/>
    <property type="match status" value="1"/>
</dbReference>
<evidence type="ECO:0000256" key="4">
    <source>
        <dbReference type="ARBA" id="ARBA00022617"/>
    </source>
</evidence>
<evidence type="ECO:0000256" key="6">
    <source>
        <dbReference type="ARBA" id="ARBA00022723"/>
    </source>
</evidence>
<keyword evidence="4 13" id="KW-0349">Heme</keyword>
<keyword evidence="10" id="KW-0843">Virulence</keyword>
<dbReference type="AlphaFoldDB" id="A0A8A3PP75"/>
<evidence type="ECO:0000256" key="3">
    <source>
        <dbReference type="ARBA" id="ARBA00010617"/>
    </source>
</evidence>
<name>A0A8A3PP75_9HELO</name>
<keyword evidence="11" id="KW-0503">Monooxygenase</keyword>
<keyword evidence="7" id="KW-1133">Transmembrane helix</keyword>
<keyword evidence="5" id="KW-0812">Transmembrane</keyword>
<comment type="similarity">
    <text evidence="3">Belongs to the cytochrome P450 family.</text>
</comment>
<dbReference type="EMBL" id="CP063411">
    <property type="protein sequence ID" value="QSZ36719.1"/>
    <property type="molecule type" value="Genomic_DNA"/>
</dbReference>
<comment type="cofactor">
    <cofactor evidence="1 13">
        <name>heme</name>
        <dbReference type="ChEBI" id="CHEBI:30413"/>
    </cofactor>
</comment>
<dbReference type="GO" id="GO:0016705">
    <property type="term" value="F:oxidoreductase activity, acting on paired donors, with incorporation or reduction of molecular oxygen"/>
    <property type="evidence" value="ECO:0007669"/>
    <property type="project" value="InterPro"/>
</dbReference>
<evidence type="ECO:0000256" key="7">
    <source>
        <dbReference type="ARBA" id="ARBA00022989"/>
    </source>
</evidence>
<evidence type="ECO:0000256" key="8">
    <source>
        <dbReference type="ARBA" id="ARBA00023002"/>
    </source>
</evidence>
<accession>A0A8A3PP75</accession>
<dbReference type="InterPro" id="IPR002403">
    <property type="entry name" value="Cyt_P450_E_grp-IV"/>
</dbReference>
<dbReference type="InterPro" id="IPR001128">
    <property type="entry name" value="Cyt_P450"/>
</dbReference>
<dbReference type="SUPFAM" id="SSF48264">
    <property type="entry name" value="Cytochrome P450"/>
    <property type="match status" value="1"/>
</dbReference>
<keyword evidence="6 13" id="KW-0479">Metal-binding</keyword>
<evidence type="ECO:0000313" key="15">
    <source>
        <dbReference type="Proteomes" id="UP000672032"/>
    </source>
</evidence>
<proteinExistence type="inferred from homology"/>
<evidence type="ECO:0000256" key="11">
    <source>
        <dbReference type="ARBA" id="ARBA00023033"/>
    </source>
</evidence>
<dbReference type="Pfam" id="PF00067">
    <property type="entry name" value="p450"/>
    <property type="match status" value="1"/>
</dbReference>
<dbReference type="PRINTS" id="PR00465">
    <property type="entry name" value="EP450IV"/>
</dbReference>
<evidence type="ECO:0000256" key="5">
    <source>
        <dbReference type="ARBA" id="ARBA00022692"/>
    </source>
</evidence>
<keyword evidence="8" id="KW-0560">Oxidoreductase</keyword>
<keyword evidence="12" id="KW-0472">Membrane</keyword>